<dbReference type="Proteomes" id="UP000807716">
    <property type="component" value="Unassembled WGS sequence"/>
</dbReference>
<dbReference type="AlphaFoldDB" id="A0A9P6PQJ6"/>
<dbReference type="GO" id="GO:0016788">
    <property type="term" value="F:hydrolase activity, acting on ester bonds"/>
    <property type="evidence" value="ECO:0007669"/>
    <property type="project" value="InterPro"/>
</dbReference>
<comment type="caution">
    <text evidence="3">The sequence shown here is derived from an EMBL/GenBank/DDBJ whole genome shotgun (WGS) entry which is preliminary data.</text>
</comment>
<keyword evidence="4" id="KW-1185">Reference proteome</keyword>
<evidence type="ECO:0000256" key="2">
    <source>
        <dbReference type="SAM" id="SignalP"/>
    </source>
</evidence>
<protein>
    <submittedName>
        <fullName evidence="3">Uncharacterized protein</fullName>
    </submittedName>
</protein>
<feature type="signal peptide" evidence="2">
    <location>
        <begin position="1"/>
        <end position="23"/>
    </location>
</feature>
<dbReference type="SUPFAM" id="SSF52266">
    <property type="entry name" value="SGNH hydrolase"/>
    <property type="match status" value="1"/>
</dbReference>
<keyword evidence="1" id="KW-0378">Hydrolase</keyword>
<dbReference type="InterPro" id="IPR001087">
    <property type="entry name" value="GDSL"/>
</dbReference>
<organism evidence="3 4">
    <name type="scientific">Actinomortierella ambigua</name>
    <dbReference type="NCBI Taxonomy" id="1343610"/>
    <lineage>
        <taxon>Eukaryota</taxon>
        <taxon>Fungi</taxon>
        <taxon>Fungi incertae sedis</taxon>
        <taxon>Mucoromycota</taxon>
        <taxon>Mortierellomycotina</taxon>
        <taxon>Mortierellomycetes</taxon>
        <taxon>Mortierellales</taxon>
        <taxon>Mortierellaceae</taxon>
        <taxon>Actinomortierella</taxon>
    </lineage>
</organism>
<evidence type="ECO:0000256" key="1">
    <source>
        <dbReference type="ARBA" id="ARBA00022801"/>
    </source>
</evidence>
<accession>A0A9P6PQJ6</accession>
<dbReference type="PANTHER" id="PTHR45648">
    <property type="entry name" value="GDSL LIPASE/ACYLHYDROLASE FAMILY PROTEIN (AFU_ORTHOLOGUE AFUA_4G14700)"/>
    <property type="match status" value="1"/>
</dbReference>
<dbReference type="OrthoDB" id="1600564at2759"/>
<feature type="chain" id="PRO_5040216670" evidence="2">
    <location>
        <begin position="24"/>
        <end position="347"/>
    </location>
</feature>
<evidence type="ECO:0000313" key="3">
    <source>
        <dbReference type="EMBL" id="KAG0251359.1"/>
    </source>
</evidence>
<dbReference type="CDD" id="cd01846">
    <property type="entry name" value="fatty_acyltransferase_like"/>
    <property type="match status" value="1"/>
</dbReference>
<name>A0A9P6PQJ6_9FUNG</name>
<dbReference type="Pfam" id="PF00657">
    <property type="entry name" value="Lipase_GDSL"/>
    <property type="match status" value="1"/>
</dbReference>
<keyword evidence="2" id="KW-0732">Signal</keyword>
<dbReference type="Gene3D" id="3.40.50.1110">
    <property type="entry name" value="SGNH hydrolase"/>
    <property type="match status" value="1"/>
</dbReference>
<dbReference type="InterPro" id="IPR036514">
    <property type="entry name" value="SGNH_hydro_sf"/>
</dbReference>
<sequence>MRFSLFSVATVVATSVVIQAVQATPVKFRRAYPDDDSSTSCRAVKFTDIVVFGDSYADNGNTYKLTKQQWPGPKYYHGRFSNGYVWPEYVAEHKGYQHANYAYDGATSDNRLVQGYTGPKADIPVPGFWQQIQLYHEHYNGQHDSKKLEDTLFLINFQGYDYHFKDDLEIAVVIKHYEQGLRWLIEMGAKHIYVIGGVDVTKTPYTLTEHGNTDQDEIHAFVVKHLEAFKHLVQKLHYEYGRPASDEKPFQWCPADYKYLYDHAHSDRKTFSHHVNVAWFDTEAVLEWLRTTPSALEKLGITNLVKGCYNAGDHTVCPTPDKYFYWDSFHLTTKVHEVVAYAIENYL</sequence>
<dbReference type="EMBL" id="JAAAJB010000759">
    <property type="protein sequence ID" value="KAG0251359.1"/>
    <property type="molecule type" value="Genomic_DNA"/>
</dbReference>
<gene>
    <name evidence="3" type="ORF">DFQ27_008797</name>
</gene>
<dbReference type="PANTHER" id="PTHR45648:SF22">
    <property type="entry name" value="GDSL LIPASE_ACYLHYDROLASE FAMILY PROTEIN (AFU_ORTHOLOGUE AFUA_4G14700)"/>
    <property type="match status" value="1"/>
</dbReference>
<proteinExistence type="predicted"/>
<evidence type="ECO:0000313" key="4">
    <source>
        <dbReference type="Proteomes" id="UP000807716"/>
    </source>
</evidence>
<reference evidence="3" key="1">
    <citation type="journal article" date="2020" name="Fungal Divers.">
        <title>Resolving the Mortierellaceae phylogeny through synthesis of multi-gene phylogenetics and phylogenomics.</title>
        <authorList>
            <person name="Vandepol N."/>
            <person name="Liber J."/>
            <person name="Desiro A."/>
            <person name="Na H."/>
            <person name="Kennedy M."/>
            <person name="Barry K."/>
            <person name="Grigoriev I.V."/>
            <person name="Miller A.N."/>
            <person name="O'Donnell K."/>
            <person name="Stajich J.E."/>
            <person name="Bonito G."/>
        </authorList>
    </citation>
    <scope>NUCLEOTIDE SEQUENCE</scope>
    <source>
        <strain evidence="3">BC1065</strain>
    </source>
</reference>
<dbReference type="InterPro" id="IPR051058">
    <property type="entry name" value="GDSL_Est/Lipase"/>
</dbReference>